<dbReference type="AlphaFoldDB" id="A0A8J3ZX57"/>
<evidence type="ECO:0000256" key="3">
    <source>
        <dbReference type="ARBA" id="ARBA00022989"/>
    </source>
</evidence>
<dbReference type="InterPro" id="IPR013525">
    <property type="entry name" value="ABC2_TM"/>
</dbReference>
<comment type="subcellular location">
    <subcellularLocation>
        <location evidence="6">Cell membrane</location>
        <topology evidence="6">Multi-pass membrane protein</topology>
    </subcellularLocation>
    <subcellularLocation>
        <location evidence="1">Membrane</location>
        <topology evidence="1">Multi-pass membrane protein</topology>
    </subcellularLocation>
</comment>
<dbReference type="Proteomes" id="UP000635606">
    <property type="component" value="Unassembled WGS sequence"/>
</dbReference>
<dbReference type="InterPro" id="IPR000412">
    <property type="entry name" value="ABC_2_transport"/>
</dbReference>
<comment type="caution">
    <text evidence="8">The sequence shown here is derived from an EMBL/GenBank/DDBJ whole genome shotgun (WGS) entry which is preliminary data.</text>
</comment>
<dbReference type="PIRSF" id="PIRSF006648">
    <property type="entry name" value="DrrB"/>
    <property type="match status" value="1"/>
</dbReference>
<accession>A0A8J3ZX57</accession>
<dbReference type="PROSITE" id="PS51012">
    <property type="entry name" value="ABC_TM2"/>
    <property type="match status" value="1"/>
</dbReference>
<feature type="transmembrane region" description="Helical" evidence="6">
    <location>
        <begin position="21"/>
        <end position="42"/>
    </location>
</feature>
<protein>
    <recommendedName>
        <fullName evidence="6">Transport permease protein</fullName>
    </recommendedName>
</protein>
<evidence type="ECO:0000256" key="1">
    <source>
        <dbReference type="ARBA" id="ARBA00004141"/>
    </source>
</evidence>
<evidence type="ECO:0000313" key="8">
    <source>
        <dbReference type="EMBL" id="GIJ70818.1"/>
    </source>
</evidence>
<dbReference type="GO" id="GO:0140359">
    <property type="term" value="F:ABC-type transporter activity"/>
    <property type="evidence" value="ECO:0007669"/>
    <property type="project" value="InterPro"/>
</dbReference>
<proteinExistence type="inferred from homology"/>
<feature type="domain" description="ABC transmembrane type-2" evidence="7">
    <location>
        <begin position="25"/>
        <end position="254"/>
    </location>
</feature>
<dbReference type="GO" id="GO:0043190">
    <property type="term" value="C:ATP-binding cassette (ABC) transporter complex"/>
    <property type="evidence" value="ECO:0007669"/>
    <property type="project" value="InterPro"/>
</dbReference>
<sequence length="258" mass="27101">MTKPIHDSWLIFRRTAREAGGNVGLAFVAPILLSVFLLVLFRTVYGRIADVPGWPTDDFADWIGAGGVFLSVFVGAGYTAGGLLRDIDTGYLERLRLLPVHPLAVLAGKVGFEAVRGAVIATAAAGAAVALGADTTGGIGGLALLIALATGLAVAWNGIFYLTALTTRTHAAVLGLQPLFMPVIMFSTFWVPTALMPGWYRTVATWNPFDPVLSAGRSAVLDTGHHRDLAVAVAVLAALTAVTYGPAVRRYTRLAETG</sequence>
<feature type="transmembrane region" description="Helical" evidence="6">
    <location>
        <begin position="139"/>
        <end position="164"/>
    </location>
</feature>
<evidence type="ECO:0000259" key="7">
    <source>
        <dbReference type="PROSITE" id="PS51012"/>
    </source>
</evidence>
<gene>
    <name evidence="8" type="ORF">Voc01_057350</name>
</gene>
<keyword evidence="6" id="KW-1003">Cell membrane</keyword>
<dbReference type="EMBL" id="BOPH01000082">
    <property type="protein sequence ID" value="GIJ70818.1"/>
    <property type="molecule type" value="Genomic_DNA"/>
</dbReference>
<keyword evidence="3 6" id="KW-1133">Transmembrane helix</keyword>
<evidence type="ECO:0000313" key="9">
    <source>
        <dbReference type="Proteomes" id="UP000635606"/>
    </source>
</evidence>
<evidence type="ECO:0000256" key="6">
    <source>
        <dbReference type="RuleBase" id="RU361157"/>
    </source>
</evidence>
<dbReference type="InterPro" id="IPR047817">
    <property type="entry name" value="ABC2_TM_bact-type"/>
</dbReference>
<keyword evidence="4 6" id="KW-0472">Membrane</keyword>
<feature type="transmembrane region" description="Helical" evidence="6">
    <location>
        <begin position="62"/>
        <end position="84"/>
    </location>
</feature>
<reference evidence="8" key="1">
    <citation type="submission" date="2021-01" db="EMBL/GenBank/DDBJ databases">
        <title>Whole genome shotgun sequence of Virgisporangium ochraceum NBRC 16418.</title>
        <authorList>
            <person name="Komaki H."/>
            <person name="Tamura T."/>
        </authorList>
    </citation>
    <scope>NUCLEOTIDE SEQUENCE</scope>
    <source>
        <strain evidence="8">NBRC 16418</strain>
    </source>
</reference>
<dbReference type="RefSeq" id="WP_203930707.1">
    <property type="nucleotide sequence ID" value="NZ_BOPH01000082.1"/>
</dbReference>
<dbReference type="PANTHER" id="PTHR43229:SF2">
    <property type="entry name" value="NODULATION PROTEIN J"/>
    <property type="match status" value="1"/>
</dbReference>
<feature type="transmembrane region" description="Helical" evidence="6">
    <location>
        <begin position="171"/>
        <end position="191"/>
    </location>
</feature>
<keyword evidence="9" id="KW-1185">Reference proteome</keyword>
<feature type="transmembrane region" description="Helical" evidence="6">
    <location>
        <begin position="229"/>
        <end position="248"/>
    </location>
</feature>
<keyword evidence="5" id="KW-0046">Antibiotic resistance</keyword>
<dbReference type="InterPro" id="IPR051784">
    <property type="entry name" value="Nod_factor_ABC_transporter"/>
</dbReference>
<dbReference type="GO" id="GO:0046677">
    <property type="term" value="P:response to antibiotic"/>
    <property type="evidence" value="ECO:0007669"/>
    <property type="project" value="UniProtKB-KW"/>
</dbReference>
<evidence type="ECO:0000256" key="2">
    <source>
        <dbReference type="ARBA" id="ARBA00022692"/>
    </source>
</evidence>
<dbReference type="PANTHER" id="PTHR43229">
    <property type="entry name" value="NODULATION PROTEIN J"/>
    <property type="match status" value="1"/>
</dbReference>
<evidence type="ECO:0000256" key="4">
    <source>
        <dbReference type="ARBA" id="ARBA00023136"/>
    </source>
</evidence>
<comment type="similarity">
    <text evidence="6">Belongs to the ABC-2 integral membrane protein family.</text>
</comment>
<evidence type="ECO:0000256" key="5">
    <source>
        <dbReference type="ARBA" id="ARBA00023251"/>
    </source>
</evidence>
<keyword evidence="2 6" id="KW-0812">Transmembrane</keyword>
<organism evidence="8 9">
    <name type="scientific">Virgisporangium ochraceum</name>
    <dbReference type="NCBI Taxonomy" id="65505"/>
    <lineage>
        <taxon>Bacteria</taxon>
        <taxon>Bacillati</taxon>
        <taxon>Actinomycetota</taxon>
        <taxon>Actinomycetes</taxon>
        <taxon>Micromonosporales</taxon>
        <taxon>Micromonosporaceae</taxon>
        <taxon>Virgisporangium</taxon>
    </lineage>
</organism>
<keyword evidence="6" id="KW-0813">Transport</keyword>
<dbReference type="Pfam" id="PF01061">
    <property type="entry name" value="ABC2_membrane"/>
    <property type="match status" value="1"/>
</dbReference>
<feature type="transmembrane region" description="Helical" evidence="6">
    <location>
        <begin position="114"/>
        <end position="133"/>
    </location>
</feature>
<name>A0A8J3ZX57_9ACTN</name>